<dbReference type="EMBL" id="AP024601">
    <property type="protein sequence ID" value="BCU81393.1"/>
    <property type="molecule type" value="Genomic_DNA"/>
</dbReference>
<dbReference type="AlphaFoldDB" id="A0A8D5ZNI4"/>
<keyword evidence="2" id="KW-1185">Reference proteome</keyword>
<reference evidence="1" key="2">
    <citation type="journal article" date="2021" name="Microbiol. Resour. Announc.">
        <title>Complete Genome Sequence of Polycladomyces abyssicola JIR-001T, Isolated from Hemipelagic Sediment in Deep Seawater.</title>
        <authorList>
            <person name="Tsubouchi T."/>
            <person name="Kaneko Y."/>
        </authorList>
    </citation>
    <scope>NUCLEOTIDE SEQUENCE</scope>
    <source>
        <strain evidence="1">JIR-001</strain>
    </source>
</reference>
<protein>
    <submittedName>
        <fullName evidence="1">Uncharacterized protein</fullName>
    </submittedName>
</protein>
<evidence type="ECO:0000313" key="2">
    <source>
        <dbReference type="Proteomes" id="UP000677436"/>
    </source>
</evidence>
<name>A0A8D5ZNI4_9BACL</name>
<dbReference type="KEGG" id="pabs:JIR001_11760"/>
<organism evidence="1 2">
    <name type="scientific">Polycladomyces abyssicola</name>
    <dbReference type="NCBI Taxonomy" id="1125966"/>
    <lineage>
        <taxon>Bacteria</taxon>
        <taxon>Bacillati</taxon>
        <taxon>Bacillota</taxon>
        <taxon>Bacilli</taxon>
        <taxon>Bacillales</taxon>
        <taxon>Thermoactinomycetaceae</taxon>
        <taxon>Polycladomyces</taxon>
    </lineage>
</organism>
<evidence type="ECO:0000313" key="1">
    <source>
        <dbReference type="EMBL" id="BCU81393.1"/>
    </source>
</evidence>
<reference evidence="1" key="1">
    <citation type="journal article" date="2013" name="Int. J. Syst. Evol. Microbiol.">
        <title>Polycladomyces abyssicola gen. nov., sp. nov., a thermophilic filamentous bacterium isolated from hemipelagic sediment.</title>
        <authorList>
            <person name="Tsubouchi T."/>
            <person name="Shimane Y."/>
            <person name="Mori K."/>
            <person name="Usui K."/>
            <person name="Hiraki T."/>
            <person name="Tame A."/>
            <person name="Uematsu K."/>
            <person name="Maruyama T."/>
            <person name="Hatada Y."/>
        </authorList>
    </citation>
    <scope>NUCLEOTIDE SEQUENCE</scope>
    <source>
        <strain evidence="1">JIR-001</strain>
    </source>
</reference>
<sequence length="69" mass="8245">MSSQWQWLKKVDQAPVKHKPPRRYQIRYNYGLGIVMRIKIPDFTTLFQDNVKIDTYLGEGMTKNSKWAK</sequence>
<dbReference type="Proteomes" id="UP000677436">
    <property type="component" value="Chromosome"/>
</dbReference>
<proteinExistence type="predicted"/>
<gene>
    <name evidence="1" type="ORF">JIR001_11760</name>
</gene>
<accession>A0A8D5ZNI4</accession>